<dbReference type="PANTHER" id="PTHR43132">
    <property type="entry name" value="ARSENICAL RESISTANCE OPERON REPRESSOR ARSR-RELATED"/>
    <property type="match status" value="1"/>
</dbReference>
<accession>A0A3B1A7W3</accession>
<dbReference type="NCBIfam" id="NF033788">
    <property type="entry name" value="HTH_metalloreg"/>
    <property type="match status" value="1"/>
</dbReference>
<feature type="domain" description="HTH arsR-type" evidence="5">
    <location>
        <begin position="21"/>
        <end position="115"/>
    </location>
</feature>
<dbReference type="InterPro" id="IPR036388">
    <property type="entry name" value="WH-like_DNA-bd_sf"/>
</dbReference>
<evidence type="ECO:0000313" key="6">
    <source>
        <dbReference type="EMBL" id="VAX01846.1"/>
    </source>
</evidence>
<dbReference type="InterPro" id="IPR036873">
    <property type="entry name" value="Rhodanese-like_dom_sf"/>
</dbReference>
<evidence type="ECO:0000256" key="1">
    <source>
        <dbReference type="ARBA" id="ARBA00023015"/>
    </source>
</evidence>
<dbReference type="InterPro" id="IPR036390">
    <property type="entry name" value="WH_DNA-bd_sf"/>
</dbReference>
<dbReference type="PROSITE" id="PS00380">
    <property type="entry name" value="RHODANESE_1"/>
    <property type="match status" value="1"/>
</dbReference>
<sequence length="236" mass="25917">MPKTIKPAAVACVDPSTASHFKQALFAQFARVGKALSNGNRLELLELLAQGERSVDELARVSGLAVANTSQHLQQLRQAGLIVSRKQGLKVFYRLSGDDVLSLFEALRVVAGRHVAEVERLINTFLTVKDALEPVSREELLERTRQGQVTVLDVRPPEEFAAGHVPGAVNVSLAELEGYLQKLDPYQEVVAYCRGPHCVLAFEAVARLRAKGLNARRLQDGFPEWKRAGMPVETAN</sequence>
<dbReference type="SUPFAM" id="SSF52821">
    <property type="entry name" value="Rhodanese/Cell cycle control phosphatase"/>
    <property type="match status" value="1"/>
</dbReference>
<dbReference type="Gene3D" id="1.10.10.10">
    <property type="entry name" value="Winged helix-like DNA-binding domain superfamily/Winged helix DNA-binding domain"/>
    <property type="match status" value="1"/>
</dbReference>
<dbReference type="AlphaFoldDB" id="A0A3B1A7W3"/>
<dbReference type="SMART" id="SM00450">
    <property type="entry name" value="RHOD"/>
    <property type="match status" value="1"/>
</dbReference>
<reference evidence="6" key="1">
    <citation type="submission" date="2018-06" db="EMBL/GenBank/DDBJ databases">
        <authorList>
            <person name="Zhirakovskaya E."/>
        </authorList>
    </citation>
    <scope>NUCLEOTIDE SEQUENCE</scope>
</reference>
<gene>
    <name evidence="6" type="ORF">MNBD_GAMMA19-2088</name>
</gene>
<dbReference type="PROSITE" id="PS50987">
    <property type="entry name" value="HTH_ARSR_2"/>
    <property type="match status" value="1"/>
</dbReference>
<keyword evidence="1" id="KW-0805">Transcription regulation</keyword>
<evidence type="ECO:0000256" key="3">
    <source>
        <dbReference type="ARBA" id="ARBA00023163"/>
    </source>
</evidence>
<proteinExistence type="predicted"/>
<evidence type="ECO:0000256" key="2">
    <source>
        <dbReference type="ARBA" id="ARBA00023125"/>
    </source>
</evidence>
<feature type="domain" description="Rhodanese" evidence="4">
    <location>
        <begin position="145"/>
        <end position="234"/>
    </location>
</feature>
<keyword evidence="2" id="KW-0238">DNA-binding</keyword>
<dbReference type="SUPFAM" id="SSF46785">
    <property type="entry name" value="Winged helix' DNA-binding domain"/>
    <property type="match status" value="1"/>
</dbReference>
<dbReference type="InterPro" id="IPR001763">
    <property type="entry name" value="Rhodanese-like_dom"/>
</dbReference>
<keyword evidence="3" id="KW-0804">Transcription</keyword>
<organism evidence="6">
    <name type="scientific">hydrothermal vent metagenome</name>
    <dbReference type="NCBI Taxonomy" id="652676"/>
    <lineage>
        <taxon>unclassified sequences</taxon>
        <taxon>metagenomes</taxon>
        <taxon>ecological metagenomes</taxon>
    </lineage>
</organism>
<evidence type="ECO:0000259" key="4">
    <source>
        <dbReference type="PROSITE" id="PS50206"/>
    </source>
</evidence>
<dbReference type="Gene3D" id="3.40.250.10">
    <property type="entry name" value="Rhodanese-like domain"/>
    <property type="match status" value="1"/>
</dbReference>
<dbReference type="PANTHER" id="PTHR43132:SF8">
    <property type="entry name" value="HTH-TYPE TRANSCRIPTIONAL REGULATOR KMTR"/>
    <property type="match status" value="1"/>
</dbReference>
<dbReference type="GO" id="GO:0003700">
    <property type="term" value="F:DNA-binding transcription factor activity"/>
    <property type="evidence" value="ECO:0007669"/>
    <property type="project" value="InterPro"/>
</dbReference>
<dbReference type="InterPro" id="IPR051011">
    <property type="entry name" value="Metal_resp_trans_reg"/>
</dbReference>
<dbReference type="InterPro" id="IPR001307">
    <property type="entry name" value="Thiosulphate_STrfase_CS"/>
</dbReference>
<dbReference type="FunFam" id="3.40.250.10:FF:000039">
    <property type="entry name" value="ArsR family transcriptional regulator"/>
    <property type="match status" value="1"/>
</dbReference>
<dbReference type="CDD" id="cd00158">
    <property type="entry name" value="RHOD"/>
    <property type="match status" value="1"/>
</dbReference>
<dbReference type="GO" id="GO:0003677">
    <property type="term" value="F:DNA binding"/>
    <property type="evidence" value="ECO:0007669"/>
    <property type="project" value="UniProtKB-KW"/>
</dbReference>
<name>A0A3B1A7W3_9ZZZZ</name>
<dbReference type="SMART" id="SM00418">
    <property type="entry name" value="HTH_ARSR"/>
    <property type="match status" value="1"/>
</dbReference>
<dbReference type="InterPro" id="IPR001845">
    <property type="entry name" value="HTH_ArsR_DNA-bd_dom"/>
</dbReference>
<evidence type="ECO:0000259" key="5">
    <source>
        <dbReference type="PROSITE" id="PS50987"/>
    </source>
</evidence>
<dbReference type="Pfam" id="PF01022">
    <property type="entry name" value="HTH_5"/>
    <property type="match status" value="1"/>
</dbReference>
<dbReference type="GO" id="GO:0004792">
    <property type="term" value="F:thiosulfate-cyanide sulfurtransferase activity"/>
    <property type="evidence" value="ECO:0007669"/>
    <property type="project" value="InterPro"/>
</dbReference>
<dbReference type="PRINTS" id="PR00778">
    <property type="entry name" value="HTHARSR"/>
</dbReference>
<protein>
    <submittedName>
        <fullName evidence="6">Transcriptional regulator, ArsR family</fullName>
    </submittedName>
</protein>
<dbReference type="EMBL" id="UOFV01000275">
    <property type="protein sequence ID" value="VAX01846.1"/>
    <property type="molecule type" value="Genomic_DNA"/>
</dbReference>
<dbReference type="PROSITE" id="PS50206">
    <property type="entry name" value="RHODANESE_3"/>
    <property type="match status" value="1"/>
</dbReference>
<dbReference type="Pfam" id="PF00581">
    <property type="entry name" value="Rhodanese"/>
    <property type="match status" value="1"/>
</dbReference>
<dbReference type="InterPro" id="IPR011991">
    <property type="entry name" value="ArsR-like_HTH"/>
</dbReference>
<dbReference type="CDD" id="cd00090">
    <property type="entry name" value="HTH_ARSR"/>
    <property type="match status" value="1"/>
</dbReference>